<dbReference type="Proteomes" id="UP000469292">
    <property type="component" value="Unassembled WGS sequence"/>
</dbReference>
<comment type="caution">
    <text evidence="1">The sequence shown here is derived from an EMBL/GenBank/DDBJ whole genome shotgun (WGS) entry which is preliminary data.</text>
</comment>
<dbReference type="AlphaFoldDB" id="A0A6I5N130"/>
<organism evidence="1 2">
    <name type="scientific">Bifidobacterium choloepi</name>
    <dbReference type="NCBI Taxonomy" id="2614131"/>
    <lineage>
        <taxon>Bacteria</taxon>
        <taxon>Bacillati</taxon>
        <taxon>Actinomycetota</taxon>
        <taxon>Actinomycetes</taxon>
        <taxon>Bifidobacteriales</taxon>
        <taxon>Bifidobacteriaceae</taxon>
        <taxon>Bifidobacterium</taxon>
    </lineage>
</organism>
<proteinExistence type="predicted"/>
<keyword evidence="2" id="KW-1185">Reference proteome</keyword>
<protein>
    <submittedName>
        <fullName evidence="1">Uncharacterized protein</fullName>
    </submittedName>
</protein>
<accession>A0A6I5N130</accession>
<evidence type="ECO:0000313" key="1">
    <source>
        <dbReference type="EMBL" id="NEG69359.1"/>
    </source>
</evidence>
<name>A0A6I5N130_9BIFI</name>
<reference evidence="1 2" key="1">
    <citation type="submission" date="2019-09" db="EMBL/GenBank/DDBJ databases">
        <title>Phylogenetic characterization of a novel taxon of the genus Bifidobacterium: Bifidobacterium choloepi sp. nov.</title>
        <authorList>
            <person name="Modesto M."/>
            <person name="Satti M."/>
        </authorList>
    </citation>
    <scope>NUCLEOTIDE SEQUENCE [LARGE SCALE GENOMIC DNA]</scope>
    <source>
        <strain evidence="1 2">BRDM6</strain>
    </source>
</reference>
<evidence type="ECO:0000313" key="2">
    <source>
        <dbReference type="Proteomes" id="UP000469292"/>
    </source>
</evidence>
<dbReference type="EMBL" id="VYSG01000001">
    <property type="protein sequence ID" value="NEG69359.1"/>
    <property type="molecule type" value="Genomic_DNA"/>
</dbReference>
<sequence>MSEQEIGDVRAATIDPEDLADVYTERTASEYGGYFPDQRGVSYLGADFVKAAAAQIQKQLGTGETVEFQGDASDETVANMREELKIDSYRTPLLAIARATVDDWIKFQFVELEQAPSDAMDPKKSAIATLFKAYETSVLKPVNDEKEAALNTAAFLTEGDELQSLNNTIAETNVEHLSGKHMQDGVFLVYDGTKYSDPLQDPNMVMFE</sequence>
<dbReference type="RefSeq" id="WP_163226939.1">
    <property type="nucleotide sequence ID" value="NZ_VYSG01000001.1"/>
</dbReference>
<gene>
    <name evidence="1" type="ORF">F6S87_01705</name>
</gene>